<dbReference type="Pfam" id="PF00872">
    <property type="entry name" value="Transposase_mut"/>
    <property type="match status" value="1"/>
</dbReference>
<dbReference type="AlphaFoldDB" id="A0A1M6KZ33"/>
<proteinExistence type="inferred from homology"/>
<dbReference type="Proteomes" id="UP000184529">
    <property type="component" value="Unassembled WGS sequence"/>
</dbReference>
<dbReference type="InterPro" id="IPR001207">
    <property type="entry name" value="Transposase_mutator"/>
</dbReference>
<accession>A0A1M6KZ33</accession>
<evidence type="ECO:0000256" key="1">
    <source>
        <dbReference type="ARBA" id="ARBA00002190"/>
    </source>
</evidence>
<gene>
    <name evidence="6" type="ORF">SAMN02745219_03005</name>
</gene>
<evidence type="ECO:0000313" key="7">
    <source>
        <dbReference type="Proteomes" id="UP000184529"/>
    </source>
</evidence>
<evidence type="ECO:0000256" key="3">
    <source>
        <dbReference type="ARBA" id="ARBA00022578"/>
    </source>
</evidence>
<dbReference type="RefSeq" id="WP_072870843.1">
    <property type="nucleotide sequence ID" value="NZ_FQZM01000046.1"/>
</dbReference>
<dbReference type="GO" id="GO:0006313">
    <property type="term" value="P:DNA transposition"/>
    <property type="evidence" value="ECO:0007669"/>
    <property type="project" value="InterPro"/>
</dbReference>
<reference evidence="7" key="1">
    <citation type="submission" date="2016-11" db="EMBL/GenBank/DDBJ databases">
        <authorList>
            <person name="Varghese N."/>
            <person name="Submissions S."/>
        </authorList>
    </citation>
    <scope>NUCLEOTIDE SEQUENCE [LARGE SCALE GENOMIC DNA]</scope>
    <source>
        <strain evidence="7">DSM 16057</strain>
    </source>
</reference>
<evidence type="ECO:0000256" key="5">
    <source>
        <dbReference type="ARBA" id="ARBA00023172"/>
    </source>
</evidence>
<dbReference type="STRING" id="1121432.SAMN02745219_03005"/>
<organism evidence="6 7">
    <name type="scientific">Desulfofundulus thermosubterraneus DSM 16057</name>
    <dbReference type="NCBI Taxonomy" id="1121432"/>
    <lineage>
        <taxon>Bacteria</taxon>
        <taxon>Bacillati</taxon>
        <taxon>Bacillota</taxon>
        <taxon>Clostridia</taxon>
        <taxon>Eubacteriales</taxon>
        <taxon>Peptococcaceae</taxon>
        <taxon>Desulfofundulus</taxon>
    </lineage>
</organism>
<keyword evidence="4" id="KW-0238">DNA-binding</keyword>
<sequence>MKFFDWLKGMDLVVSDDHKGLVNAIEAHFQGATWQWYQTHFIRNILDACPKSLQGKAARASAVDFRRAGHKDGQAVVAE</sequence>
<keyword evidence="7" id="KW-1185">Reference proteome</keyword>
<protein>
    <submittedName>
        <fullName evidence="6">Transposase, Mutator family</fullName>
    </submittedName>
</protein>
<evidence type="ECO:0000313" key="6">
    <source>
        <dbReference type="EMBL" id="SHJ64159.1"/>
    </source>
</evidence>
<comment type="function">
    <text evidence="1">Required for the transposition of the insertion element.</text>
</comment>
<name>A0A1M6KZ33_9FIRM</name>
<comment type="similarity">
    <text evidence="2">Belongs to the transposase mutator family.</text>
</comment>
<dbReference type="GO" id="GO:0004803">
    <property type="term" value="F:transposase activity"/>
    <property type="evidence" value="ECO:0007669"/>
    <property type="project" value="InterPro"/>
</dbReference>
<dbReference type="GO" id="GO:0003677">
    <property type="term" value="F:DNA binding"/>
    <property type="evidence" value="ECO:0007669"/>
    <property type="project" value="UniProtKB-KW"/>
</dbReference>
<evidence type="ECO:0000256" key="4">
    <source>
        <dbReference type="ARBA" id="ARBA00023125"/>
    </source>
</evidence>
<dbReference type="EMBL" id="FQZM01000046">
    <property type="protein sequence ID" value="SHJ64159.1"/>
    <property type="molecule type" value="Genomic_DNA"/>
</dbReference>
<evidence type="ECO:0000256" key="2">
    <source>
        <dbReference type="ARBA" id="ARBA00010961"/>
    </source>
</evidence>
<keyword evidence="3" id="KW-0815">Transposition</keyword>
<keyword evidence="5" id="KW-0233">DNA recombination</keyword>